<dbReference type="PROSITE" id="PS00211">
    <property type="entry name" value="ABC_TRANSPORTER_1"/>
    <property type="match status" value="2"/>
</dbReference>
<evidence type="ECO:0000259" key="4">
    <source>
        <dbReference type="PROSITE" id="PS50893"/>
    </source>
</evidence>
<dbReference type="InterPro" id="IPR032781">
    <property type="entry name" value="ABC_tran_Xtn"/>
</dbReference>
<dbReference type="PROSITE" id="PS50893">
    <property type="entry name" value="ABC_TRANSPORTER_2"/>
    <property type="match status" value="2"/>
</dbReference>
<dbReference type="Proteomes" id="UP000464314">
    <property type="component" value="Chromosome"/>
</dbReference>
<evidence type="ECO:0000256" key="2">
    <source>
        <dbReference type="ARBA" id="ARBA00022840"/>
    </source>
</evidence>
<dbReference type="InterPro" id="IPR003593">
    <property type="entry name" value="AAA+_ATPase"/>
</dbReference>
<feature type="domain" description="ABC transporter" evidence="4">
    <location>
        <begin position="3"/>
        <end position="255"/>
    </location>
</feature>
<dbReference type="RefSeq" id="WP_161838369.1">
    <property type="nucleotide sequence ID" value="NZ_CP048000.1"/>
</dbReference>
<dbReference type="CDD" id="cd03221">
    <property type="entry name" value="ABCF_EF-3"/>
    <property type="match status" value="2"/>
</dbReference>
<feature type="coiled-coil region" evidence="3">
    <location>
        <begin position="251"/>
        <end position="278"/>
    </location>
</feature>
<dbReference type="EMBL" id="CP048000">
    <property type="protein sequence ID" value="QHQ61544.1"/>
    <property type="molecule type" value="Genomic_DNA"/>
</dbReference>
<dbReference type="PANTHER" id="PTHR42855:SF2">
    <property type="entry name" value="DRUG RESISTANCE ABC TRANSPORTER,ATP-BINDING PROTEIN"/>
    <property type="match status" value="1"/>
</dbReference>
<evidence type="ECO:0000256" key="3">
    <source>
        <dbReference type="SAM" id="Coils"/>
    </source>
</evidence>
<proteinExistence type="predicted"/>
<dbReference type="GO" id="GO:0016887">
    <property type="term" value="F:ATP hydrolysis activity"/>
    <property type="evidence" value="ECO:0007669"/>
    <property type="project" value="InterPro"/>
</dbReference>
<accession>A0A6P1TKD6</accession>
<dbReference type="SUPFAM" id="SSF52540">
    <property type="entry name" value="P-loop containing nucleoside triphosphate hydrolases"/>
    <property type="match status" value="2"/>
</dbReference>
<dbReference type="KEGG" id="anr:Ana3638_12785"/>
<dbReference type="InterPro" id="IPR051309">
    <property type="entry name" value="ABCF_ATPase"/>
</dbReference>
<keyword evidence="2 5" id="KW-0067">ATP-binding</keyword>
<organism evidence="5 6">
    <name type="scientific">Anaerocolumna sedimenticola</name>
    <dbReference type="NCBI Taxonomy" id="2696063"/>
    <lineage>
        <taxon>Bacteria</taxon>
        <taxon>Bacillati</taxon>
        <taxon>Bacillota</taxon>
        <taxon>Clostridia</taxon>
        <taxon>Lachnospirales</taxon>
        <taxon>Lachnospiraceae</taxon>
        <taxon>Anaerocolumna</taxon>
    </lineage>
</organism>
<dbReference type="InterPro" id="IPR027417">
    <property type="entry name" value="P-loop_NTPase"/>
</dbReference>
<dbReference type="FunFam" id="3.40.50.300:FF:000011">
    <property type="entry name" value="Putative ABC transporter ATP-binding component"/>
    <property type="match status" value="1"/>
</dbReference>
<sequence length="530" mass="61444">MLYQIIDCYKSFGSQDIFQNLSFEIKGKEKIAVVGKNGCGKSTLLKIIAGLEQRDSGEIISDKKCTIGYLEQVAFSDEDIPVEDEFEKSFEEIHHFENKLKEMEVLMQTDYNQDILEKYGRLLQRFESMGGYTYKREIETIFTKFGFPITDREKKINEFSGGQKTKLAFIKLLLSKPDILLLDEPTNHLDLETIEWLEGYVKHYPKAVIVVSHDRMFLDNVVDIVYEIENRTALRYSGNYSYFVNTKRDDIIRQNKEYANQQKEIKRLEELIEKFRYKVNKAKFAQSKIKYLERMTVIEERKEDTSTFHANFSSRIKGAKKALIIKELSVGYNQELCKVSLEVYNGDRIAVIGKNGTGKSTFVKTLVGNLKPLKGSYSFGKEIEIGYFDQEVAQLNSNNTVIEELWDRYPYLGKTQICNTLGCFRFSGDDALKQVNILSGGEKVRLTLAKLLLKHDNFLILDEPTNHLDIRGKEALEKSLREYDGTILFVSHDRYFISHIATAILEIDNNKVNFYPMKYQEYLVKRQSVV</sequence>
<name>A0A6P1TKD6_9FIRM</name>
<keyword evidence="1" id="KW-0547">Nucleotide-binding</keyword>
<evidence type="ECO:0000313" key="6">
    <source>
        <dbReference type="Proteomes" id="UP000464314"/>
    </source>
</evidence>
<evidence type="ECO:0000256" key="1">
    <source>
        <dbReference type="ARBA" id="ARBA00022741"/>
    </source>
</evidence>
<dbReference type="SMART" id="SM00382">
    <property type="entry name" value="AAA"/>
    <property type="match status" value="2"/>
</dbReference>
<reference evidence="5 6" key="1">
    <citation type="submission" date="2020-01" db="EMBL/GenBank/DDBJ databases">
        <title>Genome analysis of Anaerocolumna sp. CBA3638.</title>
        <authorList>
            <person name="Kim J."/>
            <person name="Roh S.W."/>
        </authorList>
    </citation>
    <scope>NUCLEOTIDE SEQUENCE [LARGE SCALE GENOMIC DNA]</scope>
    <source>
        <strain evidence="5 6">CBA3638</strain>
    </source>
</reference>
<keyword evidence="3" id="KW-0175">Coiled coil</keyword>
<protein>
    <submittedName>
        <fullName evidence="5">ATP-binding cassette domain-containing protein</fullName>
    </submittedName>
</protein>
<evidence type="ECO:0000313" key="5">
    <source>
        <dbReference type="EMBL" id="QHQ61544.1"/>
    </source>
</evidence>
<dbReference type="InterPro" id="IPR003439">
    <property type="entry name" value="ABC_transporter-like_ATP-bd"/>
</dbReference>
<dbReference type="PANTHER" id="PTHR42855">
    <property type="entry name" value="ABC TRANSPORTER ATP-BINDING SUBUNIT"/>
    <property type="match status" value="1"/>
</dbReference>
<keyword evidence="6" id="KW-1185">Reference proteome</keyword>
<dbReference type="Pfam" id="PF00005">
    <property type="entry name" value="ABC_tran"/>
    <property type="match status" value="2"/>
</dbReference>
<gene>
    <name evidence="5" type="ORF">Ana3638_12785</name>
</gene>
<feature type="domain" description="ABC transporter" evidence="4">
    <location>
        <begin position="314"/>
        <end position="527"/>
    </location>
</feature>
<dbReference type="InterPro" id="IPR017871">
    <property type="entry name" value="ABC_transporter-like_CS"/>
</dbReference>
<dbReference type="Gene3D" id="3.40.50.300">
    <property type="entry name" value="P-loop containing nucleotide triphosphate hydrolases"/>
    <property type="match status" value="2"/>
</dbReference>
<dbReference type="AlphaFoldDB" id="A0A6P1TKD6"/>
<dbReference type="Pfam" id="PF12848">
    <property type="entry name" value="ABC_tran_Xtn"/>
    <property type="match status" value="1"/>
</dbReference>
<dbReference type="GO" id="GO:0005524">
    <property type="term" value="F:ATP binding"/>
    <property type="evidence" value="ECO:0007669"/>
    <property type="project" value="UniProtKB-KW"/>
</dbReference>